<accession>A0A5C6CNJ7</accession>
<dbReference type="RefSeq" id="WP_146451516.1">
    <property type="nucleotide sequence ID" value="NZ_SJPS01000004.1"/>
</dbReference>
<dbReference type="PANTHER" id="PTHR11108:SF1">
    <property type="entry name" value="FERROCHELATASE, MITOCHONDRIAL"/>
    <property type="match status" value="1"/>
</dbReference>
<keyword evidence="6 8" id="KW-0627">Porphyrin biosynthesis</keyword>
<reference evidence="10 11" key="1">
    <citation type="submission" date="2019-02" db="EMBL/GenBank/DDBJ databases">
        <title>Deep-cultivation of Planctomycetes and their phenomic and genomic characterization uncovers novel biology.</title>
        <authorList>
            <person name="Wiegand S."/>
            <person name="Jogler M."/>
            <person name="Boedeker C."/>
            <person name="Pinto D."/>
            <person name="Vollmers J."/>
            <person name="Rivas-Marin E."/>
            <person name="Kohn T."/>
            <person name="Peeters S.H."/>
            <person name="Heuer A."/>
            <person name="Rast P."/>
            <person name="Oberbeckmann S."/>
            <person name="Bunk B."/>
            <person name="Jeske O."/>
            <person name="Meyerdierks A."/>
            <person name="Storesund J.E."/>
            <person name="Kallscheuer N."/>
            <person name="Luecker S."/>
            <person name="Lage O.M."/>
            <person name="Pohl T."/>
            <person name="Merkel B.J."/>
            <person name="Hornburger P."/>
            <person name="Mueller R.-W."/>
            <person name="Bruemmer F."/>
            <person name="Labrenz M."/>
            <person name="Spormann A.M."/>
            <person name="Op Den Camp H."/>
            <person name="Overmann J."/>
            <person name="Amann R."/>
            <person name="Jetten M.S.M."/>
            <person name="Mascher T."/>
            <person name="Medema M.H."/>
            <person name="Devos D.P."/>
            <person name="Kaster A.-K."/>
            <person name="Ovreas L."/>
            <person name="Rohde M."/>
            <person name="Galperin M.Y."/>
            <person name="Jogler C."/>
        </authorList>
    </citation>
    <scope>NUCLEOTIDE SEQUENCE [LARGE SCALE GENOMIC DNA]</scope>
    <source>
        <strain evidence="10 11">Pla144</strain>
    </source>
</reference>
<evidence type="ECO:0000256" key="3">
    <source>
        <dbReference type="ARBA" id="ARBA00023004"/>
    </source>
</evidence>
<comment type="function">
    <text evidence="8">Catalyzes the ferrous insertion into protoporphyrin IX.</text>
</comment>
<dbReference type="UniPathway" id="UPA00252">
    <property type="reaction ID" value="UER00325"/>
</dbReference>
<dbReference type="AlphaFoldDB" id="A0A5C6CNJ7"/>
<evidence type="ECO:0000256" key="2">
    <source>
        <dbReference type="ARBA" id="ARBA00022723"/>
    </source>
</evidence>
<sequence length="348" mass="39135">MSANYDALLVVSFGGPEGPEDVMPFLENVLRGKPVPRERMLEVAEHYQHFGGVSPINEQNRQLIVALEQELRSHGHDFPIYWGNRNWHPLLADTLRQMADDGVKQALAFFTSAYSSYSGCRQYREDIARAQETVGKKAPQIDKIRVFFNHPGFVEPMIESVQSCLEQIPEERRPATPLLFTAHSIPNGMADNCNYVAQLQQTCRLVAAGVSHDKWELVYQSRSGSPHQPWLEPDVCDRIQELHSGQAVTDVIVLPIGFISDHLEVLFDIDTEAKELCDKLGITMHRAATVGTHPKFVEMIRLLIEERLSESPNRLSLGDMGPSHDVCPIDCCLYSPVRPPSPSQNKND</sequence>
<dbReference type="FunFam" id="3.40.50.1400:FF:000007">
    <property type="entry name" value="Ferrochelatase"/>
    <property type="match status" value="1"/>
</dbReference>
<dbReference type="SUPFAM" id="SSF53800">
    <property type="entry name" value="Chelatase"/>
    <property type="match status" value="1"/>
</dbReference>
<comment type="catalytic activity">
    <reaction evidence="8">
        <text>heme b + 2 H(+) = protoporphyrin IX + Fe(2+)</text>
        <dbReference type="Rhea" id="RHEA:22584"/>
        <dbReference type="ChEBI" id="CHEBI:15378"/>
        <dbReference type="ChEBI" id="CHEBI:29033"/>
        <dbReference type="ChEBI" id="CHEBI:57306"/>
        <dbReference type="ChEBI" id="CHEBI:60344"/>
        <dbReference type="EC" id="4.98.1.1"/>
    </reaction>
</comment>
<dbReference type="HAMAP" id="MF_00323">
    <property type="entry name" value="Ferrochelatase"/>
    <property type="match status" value="1"/>
</dbReference>
<comment type="pathway">
    <text evidence="8">Porphyrin-containing compound metabolism; protoheme biosynthesis; protoheme from protoporphyrin-IX: step 1/1.</text>
</comment>
<dbReference type="CDD" id="cd00419">
    <property type="entry name" value="Ferrochelatase_C"/>
    <property type="match status" value="1"/>
</dbReference>
<dbReference type="GO" id="GO:0005737">
    <property type="term" value="C:cytoplasm"/>
    <property type="evidence" value="ECO:0007669"/>
    <property type="project" value="UniProtKB-SubCell"/>
</dbReference>
<evidence type="ECO:0000313" key="10">
    <source>
        <dbReference type="EMBL" id="TWU25958.1"/>
    </source>
</evidence>
<comment type="caution">
    <text evidence="10">The sequence shown here is derived from an EMBL/GenBank/DDBJ whole genome shotgun (WGS) entry which is preliminary data.</text>
</comment>
<protein>
    <recommendedName>
        <fullName evidence="8">Ferrochelatase</fullName>
        <ecNumber evidence="8">4.98.1.1</ecNumber>
    </recommendedName>
    <alternativeName>
        <fullName evidence="8">Heme synthase</fullName>
    </alternativeName>
    <alternativeName>
        <fullName evidence="8">Protoheme ferro-lyase</fullName>
    </alternativeName>
</protein>
<dbReference type="InterPro" id="IPR033644">
    <property type="entry name" value="Ferrochelatase_C"/>
</dbReference>
<evidence type="ECO:0000313" key="11">
    <source>
        <dbReference type="Proteomes" id="UP000318437"/>
    </source>
</evidence>
<dbReference type="NCBIfam" id="NF000689">
    <property type="entry name" value="PRK00035.2-1"/>
    <property type="match status" value="1"/>
</dbReference>
<proteinExistence type="inferred from homology"/>
<dbReference type="NCBIfam" id="TIGR00109">
    <property type="entry name" value="hemH"/>
    <property type="match status" value="1"/>
</dbReference>
<dbReference type="Pfam" id="PF00762">
    <property type="entry name" value="Ferrochelatase"/>
    <property type="match status" value="1"/>
</dbReference>
<organism evidence="10 11">
    <name type="scientific">Bythopirellula polymerisocia</name>
    <dbReference type="NCBI Taxonomy" id="2528003"/>
    <lineage>
        <taxon>Bacteria</taxon>
        <taxon>Pseudomonadati</taxon>
        <taxon>Planctomycetota</taxon>
        <taxon>Planctomycetia</taxon>
        <taxon>Pirellulales</taxon>
        <taxon>Lacipirellulaceae</taxon>
        <taxon>Bythopirellula</taxon>
    </lineage>
</organism>
<dbReference type="Gene3D" id="3.40.50.1400">
    <property type="match status" value="2"/>
</dbReference>
<evidence type="ECO:0000256" key="7">
    <source>
        <dbReference type="ARBA" id="ARBA00024536"/>
    </source>
</evidence>
<dbReference type="EC" id="4.98.1.1" evidence="8"/>
<comment type="catalytic activity">
    <reaction evidence="7">
        <text>Fe-coproporphyrin III + 2 H(+) = coproporphyrin III + Fe(2+)</text>
        <dbReference type="Rhea" id="RHEA:49572"/>
        <dbReference type="ChEBI" id="CHEBI:15378"/>
        <dbReference type="ChEBI" id="CHEBI:29033"/>
        <dbReference type="ChEBI" id="CHEBI:68438"/>
        <dbReference type="ChEBI" id="CHEBI:131725"/>
        <dbReference type="EC" id="4.99.1.9"/>
    </reaction>
    <physiologicalReaction direction="right-to-left" evidence="7">
        <dbReference type="Rhea" id="RHEA:49574"/>
    </physiologicalReaction>
</comment>
<feature type="binding site" evidence="8">
    <location>
        <position position="264"/>
    </location>
    <ligand>
        <name>Fe(2+)</name>
        <dbReference type="ChEBI" id="CHEBI:29033"/>
    </ligand>
</feature>
<dbReference type="OrthoDB" id="9776380at2"/>
<dbReference type="InterPro" id="IPR001015">
    <property type="entry name" value="Ferrochelatase"/>
</dbReference>
<comment type="similarity">
    <text evidence="1 8 9">Belongs to the ferrochelatase family.</text>
</comment>
<dbReference type="GO" id="GO:0004325">
    <property type="term" value="F:ferrochelatase activity"/>
    <property type="evidence" value="ECO:0007669"/>
    <property type="project" value="UniProtKB-UniRule"/>
</dbReference>
<dbReference type="PANTHER" id="PTHR11108">
    <property type="entry name" value="FERROCHELATASE"/>
    <property type="match status" value="1"/>
</dbReference>
<feature type="binding site" evidence="8">
    <location>
        <position position="183"/>
    </location>
    <ligand>
        <name>Fe(2+)</name>
        <dbReference type="ChEBI" id="CHEBI:29033"/>
    </ligand>
</feature>
<evidence type="ECO:0000256" key="6">
    <source>
        <dbReference type="ARBA" id="ARBA00023244"/>
    </source>
</evidence>
<evidence type="ECO:0000256" key="9">
    <source>
        <dbReference type="RuleBase" id="RU004185"/>
    </source>
</evidence>
<evidence type="ECO:0000256" key="5">
    <source>
        <dbReference type="ARBA" id="ARBA00023239"/>
    </source>
</evidence>
<keyword evidence="3 8" id="KW-0408">Iron</keyword>
<keyword evidence="5 8" id="KW-0456">Lyase</keyword>
<evidence type="ECO:0000256" key="1">
    <source>
        <dbReference type="ARBA" id="ARBA00007718"/>
    </source>
</evidence>
<dbReference type="CDD" id="cd03411">
    <property type="entry name" value="Ferrochelatase_N"/>
    <property type="match status" value="1"/>
</dbReference>
<dbReference type="GO" id="GO:0006783">
    <property type="term" value="P:heme biosynthetic process"/>
    <property type="evidence" value="ECO:0007669"/>
    <property type="project" value="UniProtKB-UniRule"/>
</dbReference>
<gene>
    <name evidence="8 10" type="primary">hemH</name>
    <name evidence="10" type="ORF">Pla144_31720</name>
</gene>
<evidence type="ECO:0000256" key="4">
    <source>
        <dbReference type="ARBA" id="ARBA00023133"/>
    </source>
</evidence>
<keyword evidence="4 8" id="KW-0350">Heme biosynthesis</keyword>
<comment type="subcellular location">
    <subcellularLocation>
        <location evidence="8">Cytoplasm</location>
    </subcellularLocation>
</comment>
<keyword evidence="8" id="KW-0963">Cytoplasm</keyword>
<dbReference type="GO" id="GO:0046872">
    <property type="term" value="F:metal ion binding"/>
    <property type="evidence" value="ECO:0007669"/>
    <property type="project" value="UniProtKB-KW"/>
</dbReference>
<evidence type="ECO:0000256" key="8">
    <source>
        <dbReference type="HAMAP-Rule" id="MF_00323"/>
    </source>
</evidence>
<keyword evidence="11" id="KW-1185">Reference proteome</keyword>
<dbReference type="InterPro" id="IPR033659">
    <property type="entry name" value="Ferrochelatase_N"/>
</dbReference>
<name>A0A5C6CNJ7_9BACT</name>
<dbReference type="Proteomes" id="UP000318437">
    <property type="component" value="Unassembled WGS sequence"/>
</dbReference>
<keyword evidence="2 8" id="KW-0479">Metal-binding</keyword>
<dbReference type="EMBL" id="SJPS01000004">
    <property type="protein sequence ID" value="TWU25958.1"/>
    <property type="molecule type" value="Genomic_DNA"/>
</dbReference>